<dbReference type="Proteomes" id="UP000222310">
    <property type="component" value="Unassembled WGS sequence"/>
</dbReference>
<sequence>MGIELSYRRVTPEEFERLHQDTAYASIYFGDYIETDEEIYVYFEALKASDRYLDLDKYWQSLHFLFAEEFPYERKTKTENWLHKVFMGGTPTQWESTYGMVRYFTANEVQEITKVLNHISTDHLQNSLNKLFESQEIRAYMEPHYLHLYTQLVKFFSRAAQEGEIILLSFN</sequence>
<reference evidence="1 2" key="1">
    <citation type="submission" date="2015-02" db="EMBL/GenBank/DDBJ databases">
        <title>Nostoc linckia genome annotation.</title>
        <authorList>
            <person name="Zhou Z."/>
        </authorList>
    </citation>
    <scope>NUCLEOTIDE SEQUENCE [LARGE SCALE GENOMIC DNA]</scope>
    <source>
        <strain evidence="2">z8</strain>
    </source>
</reference>
<dbReference type="SUPFAM" id="SSF111069">
    <property type="entry name" value="Hypothetical protein yfbM"/>
    <property type="match status" value="1"/>
</dbReference>
<dbReference type="Gene3D" id="3.40.1760.10">
    <property type="entry name" value="YfbM-like super family"/>
    <property type="match status" value="1"/>
</dbReference>
<protein>
    <recommendedName>
        <fullName evidence="3">DUF1877 family protein</fullName>
    </recommendedName>
</protein>
<organism evidence="1 2">
    <name type="scientific">Nostoc linckia z8</name>
    <dbReference type="NCBI Taxonomy" id="1628746"/>
    <lineage>
        <taxon>Bacteria</taxon>
        <taxon>Bacillati</taxon>
        <taxon>Cyanobacteriota</taxon>
        <taxon>Cyanophyceae</taxon>
        <taxon>Nostocales</taxon>
        <taxon>Nostocaceae</taxon>
        <taxon>Nostoc</taxon>
    </lineage>
</organism>
<dbReference type="Pfam" id="PF08974">
    <property type="entry name" value="DUF1877"/>
    <property type="match status" value="1"/>
</dbReference>
<accession>A0A9Q5Z518</accession>
<proteinExistence type="predicted"/>
<evidence type="ECO:0000313" key="1">
    <source>
        <dbReference type="EMBL" id="PHJ93705.1"/>
    </source>
</evidence>
<name>A0A9Q5Z518_NOSLI</name>
<comment type="caution">
    <text evidence="1">The sequence shown here is derived from an EMBL/GenBank/DDBJ whole genome shotgun (WGS) entry which is preliminary data.</text>
</comment>
<evidence type="ECO:0000313" key="2">
    <source>
        <dbReference type="Proteomes" id="UP000222310"/>
    </source>
</evidence>
<dbReference type="InterPro" id="IPR015068">
    <property type="entry name" value="DUF1877"/>
</dbReference>
<evidence type="ECO:0008006" key="3">
    <source>
        <dbReference type="Google" id="ProtNLM"/>
    </source>
</evidence>
<gene>
    <name evidence="1" type="ORF">VF08_35045</name>
</gene>
<dbReference type="EMBL" id="LAHD01000182">
    <property type="protein sequence ID" value="PHJ93705.1"/>
    <property type="molecule type" value="Genomic_DNA"/>
</dbReference>
<dbReference type="InterPro" id="IPR035944">
    <property type="entry name" value="YfbM-like_sf"/>
</dbReference>
<dbReference type="RefSeq" id="WP_099072444.1">
    <property type="nucleotide sequence ID" value="NZ_LAHD01000182.1"/>
</dbReference>
<dbReference type="AlphaFoldDB" id="A0A9Q5Z518"/>